<dbReference type="Pfam" id="PF00400">
    <property type="entry name" value="WD40"/>
    <property type="match status" value="3"/>
</dbReference>
<feature type="region of interest" description="Disordered" evidence="9">
    <location>
        <begin position="34"/>
        <end position="89"/>
    </location>
</feature>
<keyword evidence="4 8" id="KW-0853">WD repeat</keyword>
<dbReference type="InterPro" id="IPR050853">
    <property type="entry name" value="WD_repeat_DNA-damage-binding"/>
</dbReference>
<dbReference type="FunFam" id="2.130.10.10:FF:000180">
    <property type="entry name" value="WD repeat-containing protein 76"/>
    <property type="match status" value="1"/>
</dbReference>
<evidence type="ECO:0000256" key="3">
    <source>
        <dbReference type="ARBA" id="ARBA00021234"/>
    </source>
</evidence>
<evidence type="ECO:0000256" key="8">
    <source>
        <dbReference type="PROSITE-ProRule" id="PRU00221"/>
    </source>
</evidence>
<evidence type="ECO:0000313" key="10">
    <source>
        <dbReference type="EMBL" id="KAL1198612.1"/>
    </source>
</evidence>
<dbReference type="Proteomes" id="UP001558713">
    <property type="component" value="Unassembled WGS sequence"/>
</dbReference>
<protein>
    <recommendedName>
        <fullName evidence="3">WD repeat-containing protein 76</fullName>
    </recommendedName>
</protein>
<comment type="function">
    <text evidence="1">Specifically binds 5-hydroxymethylcytosine (5hmC), suggesting that it acts as a specific reader of 5hmC.</text>
</comment>
<evidence type="ECO:0000256" key="2">
    <source>
        <dbReference type="ARBA" id="ARBA00005434"/>
    </source>
</evidence>
<dbReference type="EMBL" id="JBANAX010000514">
    <property type="protein sequence ID" value="KAL1205562.1"/>
    <property type="molecule type" value="Genomic_DNA"/>
</dbReference>
<evidence type="ECO:0000256" key="6">
    <source>
        <dbReference type="ARBA" id="ARBA00022763"/>
    </source>
</evidence>
<evidence type="ECO:0000256" key="1">
    <source>
        <dbReference type="ARBA" id="ARBA00002530"/>
    </source>
</evidence>
<evidence type="ECO:0000313" key="12">
    <source>
        <dbReference type="Proteomes" id="UP001558713"/>
    </source>
</evidence>
<comment type="similarity">
    <text evidence="2">Belongs to the WD repeat DDB2/WDR76 family.</text>
</comment>
<gene>
    <name evidence="11" type="ORF">V5N11_001275</name>
    <name evidence="10" type="ORF">V5N11_011261</name>
</gene>
<evidence type="ECO:0000256" key="7">
    <source>
        <dbReference type="ARBA" id="ARBA00023125"/>
    </source>
</evidence>
<evidence type="ECO:0000313" key="11">
    <source>
        <dbReference type="EMBL" id="KAL1205562.1"/>
    </source>
</evidence>
<name>A0ABD0ZVN0_CARAN</name>
<feature type="repeat" description="WD" evidence="8">
    <location>
        <begin position="276"/>
        <end position="312"/>
    </location>
</feature>
<dbReference type="InterPro" id="IPR001680">
    <property type="entry name" value="WD40_rpt"/>
</dbReference>
<keyword evidence="7 10" id="KW-0238">DNA-binding</keyword>
<evidence type="ECO:0000256" key="9">
    <source>
        <dbReference type="SAM" id="MobiDB-lite"/>
    </source>
</evidence>
<proteinExistence type="inferred from homology"/>
<dbReference type="InterPro" id="IPR036322">
    <property type="entry name" value="WD40_repeat_dom_sf"/>
</dbReference>
<evidence type="ECO:0000256" key="4">
    <source>
        <dbReference type="ARBA" id="ARBA00022574"/>
    </source>
</evidence>
<accession>A0ABD0ZVN0</accession>
<dbReference type="PROSITE" id="PS00678">
    <property type="entry name" value="WD_REPEATS_1"/>
    <property type="match status" value="1"/>
</dbReference>
<dbReference type="InterPro" id="IPR019775">
    <property type="entry name" value="WD40_repeat_CS"/>
</dbReference>
<dbReference type="Gene3D" id="2.130.10.10">
    <property type="entry name" value="YVTN repeat-like/Quinoprotein amine dehydrogenase"/>
    <property type="match status" value="1"/>
</dbReference>
<evidence type="ECO:0000256" key="5">
    <source>
        <dbReference type="ARBA" id="ARBA00022737"/>
    </source>
</evidence>
<dbReference type="GO" id="GO:0003677">
    <property type="term" value="F:DNA binding"/>
    <property type="evidence" value="ECO:0007669"/>
    <property type="project" value="UniProtKB-KW"/>
</dbReference>
<sequence>MATAYERKRLENIRRNGEMMAALNVHAKASLLSAATAAKRPRRDESKSFNKQKKTEPIVIRQSQRTRGFTPDSAGLPYQSSHCPKPRRKSLAPVPFDVAYEGENSHTQFVDSLLSCNVVVNREDPDSVEFGLESLSLEPHNVARVVPGKILVAKFLPCENVKMVAAGDVRGSVGFWNLDSENEEDDGIYLFSPHTASVSSLVFQQNSFSRVISSSFDGFIRLMDIDKLVFDLVYSTDEAIYSLSQRPNDEQSLYFSEGTGMFKIWDLRAGKSFFQWDLHNYRIETIDFNPLNPHVMATSSLDRTACLWDLRSIGANKPKTLRTVKHSRAVHSAYFSPSGLSLATTSRDNYVGILSGPNLESTSMIYHNNQTERWISNFRGVWGWDDSHIFIGNLSKKIDVISTELKRTVMALQNPLMKDIPCKIHCHPHNVGMLAGSTAEGQVYVWTTM</sequence>
<dbReference type="AlphaFoldDB" id="A0ABD0ZVN0"/>
<dbReference type="GO" id="GO:0006974">
    <property type="term" value="P:DNA damage response"/>
    <property type="evidence" value="ECO:0007669"/>
    <property type="project" value="UniProtKB-KW"/>
</dbReference>
<keyword evidence="6" id="KW-0227">DNA damage</keyword>
<keyword evidence="5" id="KW-0677">Repeat</keyword>
<reference evidence="10 12" key="1">
    <citation type="submission" date="2024-04" db="EMBL/GenBank/DDBJ databases">
        <title>Genome assembly C_amara_ONT_v2.</title>
        <authorList>
            <person name="Yant L."/>
            <person name="Moore C."/>
            <person name="Slenker M."/>
        </authorList>
    </citation>
    <scope>NUCLEOTIDE SEQUENCE [LARGE SCALE GENOMIC DNA]</scope>
    <source>
        <tissue evidence="10">Leaf</tissue>
    </source>
</reference>
<dbReference type="PANTHER" id="PTHR14773:SF0">
    <property type="entry name" value="WD REPEAT-CONTAINING PROTEIN 76"/>
    <property type="match status" value="1"/>
</dbReference>
<comment type="caution">
    <text evidence="10">The sequence shown here is derived from an EMBL/GenBank/DDBJ whole genome shotgun (WGS) entry which is preliminary data.</text>
</comment>
<dbReference type="EMBL" id="JBANAX010000662">
    <property type="protein sequence ID" value="KAL1198612.1"/>
    <property type="molecule type" value="Genomic_DNA"/>
</dbReference>
<keyword evidence="12" id="KW-1185">Reference proteome</keyword>
<dbReference type="PROSITE" id="PS50082">
    <property type="entry name" value="WD_REPEATS_2"/>
    <property type="match status" value="1"/>
</dbReference>
<dbReference type="PANTHER" id="PTHR14773">
    <property type="entry name" value="WD REPEAT-CONTAINING PROTEIN 76"/>
    <property type="match status" value="1"/>
</dbReference>
<dbReference type="SUPFAM" id="SSF50978">
    <property type="entry name" value="WD40 repeat-like"/>
    <property type="match status" value="1"/>
</dbReference>
<feature type="compositionally biased region" description="Basic and acidic residues" evidence="9">
    <location>
        <begin position="42"/>
        <end position="56"/>
    </location>
</feature>
<dbReference type="SMART" id="SM00320">
    <property type="entry name" value="WD40"/>
    <property type="match status" value="5"/>
</dbReference>
<organism evidence="10 12">
    <name type="scientific">Cardamine amara subsp. amara</name>
    <dbReference type="NCBI Taxonomy" id="228776"/>
    <lineage>
        <taxon>Eukaryota</taxon>
        <taxon>Viridiplantae</taxon>
        <taxon>Streptophyta</taxon>
        <taxon>Embryophyta</taxon>
        <taxon>Tracheophyta</taxon>
        <taxon>Spermatophyta</taxon>
        <taxon>Magnoliopsida</taxon>
        <taxon>eudicotyledons</taxon>
        <taxon>Gunneridae</taxon>
        <taxon>Pentapetalae</taxon>
        <taxon>rosids</taxon>
        <taxon>malvids</taxon>
        <taxon>Brassicales</taxon>
        <taxon>Brassicaceae</taxon>
        <taxon>Cardamineae</taxon>
        <taxon>Cardamine</taxon>
    </lineage>
</organism>
<dbReference type="InterPro" id="IPR015943">
    <property type="entry name" value="WD40/YVTN_repeat-like_dom_sf"/>
</dbReference>